<keyword evidence="2" id="KW-1133">Transmembrane helix</keyword>
<accession>A0ABV4NTV3</accession>
<evidence type="ECO:0000256" key="2">
    <source>
        <dbReference type="SAM" id="Phobius"/>
    </source>
</evidence>
<dbReference type="InterPro" id="IPR036013">
    <property type="entry name" value="Band_7/SPFH_dom_sf"/>
</dbReference>
<dbReference type="InterPro" id="IPR001107">
    <property type="entry name" value="Band_7"/>
</dbReference>
<keyword evidence="2" id="KW-0812">Transmembrane</keyword>
<organism evidence="4 5">
    <name type="scientific">Microbulbifer epialgicus</name>
    <dbReference type="NCBI Taxonomy" id="393907"/>
    <lineage>
        <taxon>Bacteria</taxon>
        <taxon>Pseudomonadati</taxon>
        <taxon>Pseudomonadota</taxon>
        <taxon>Gammaproteobacteria</taxon>
        <taxon>Cellvibrionales</taxon>
        <taxon>Microbulbiferaceae</taxon>
        <taxon>Microbulbifer</taxon>
    </lineage>
</organism>
<dbReference type="PANTHER" id="PTHR43446">
    <property type="entry name" value="MEMBRANE PROTEIN-RELATED"/>
    <property type="match status" value="1"/>
</dbReference>
<protein>
    <submittedName>
        <fullName evidence="4">SPFH domain-containing protein</fullName>
    </submittedName>
</protein>
<evidence type="ECO:0000259" key="3">
    <source>
        <dbReference type="Pfam" id="PF01145"/>
    </source>
</evidence>
<keyword evidence="2" id="KW-0472">Membrane</keyword>
<dbReference type="Pfam" id="PF01145">
    <property type="entry name" value="Band_7"/>
    <property type="match status" value="1"/>
</dbReference>
<proteinExistence type="predicted"/>
<comment type="subcellular location">
    <subcellularLocation>
        <location evidence="1">Membrane</location>
        <topology evidence="1">Single-pass membrane protein</topology>
    </subcellularLocation>
</comment>
<reference evidence="4 5" key="1">
    <citation type="submission" date="2024-08" db="EMBL/GenBank/DDBJ databases">
        <authorList>
            <person name="Ishaq N."/>
        </authorList>
    </citation>
    <scope>NUCLEOTIDE SEQUENCE [LARGE SCALE GENOMIC DNA]</scope>
    <source>
        <strain evidence="4 5">DSM 18651</strain>
    </source>
</reference>
<name>A0ABV4NTV3_9GAMM</name>
<keyword evidence="5" id="KW-1185">Reference proteome</keyword>
<sequence>MKNVELSLTSVDEYGTRKAINGWIALGVLFVIGAIGLSAVRFHSYGLAIFCLIVVLISIFGFYQLGPKIVAVAQLFGANRGNLVGQGLLWRNPLYAIHKVSTRSDISRTPVAKINDKSGNPIMAAMQGQWYVERPADSVFNIDKSVNEYVSEVFSVCLRIIISRYDYDGNSNVIVDRDKTTEKKESLEGEEVEELYLRTSNKVISEEMRSLAQERLNIAGVKVVTANLVDLAYAPEIASAMLRVQQANAYLNARTKLVKGATDVVIQTVAKLEESNNKTNVELDKQQKASLASNLLLVLSSDTSPQPVISLDN</sequence>
<dbReference type="Gene3D" id="3.30.479.30">
    <property type="entry name" value="Band 7 domain"/>
    <property type="match status" value="1"/>
</dbReference>
<dbReference type="RefSeq" id="WP_371837153.1">
    <property type="nucleotide sequence ID" value="NZ_JBGMEK010000001.1"/>
</dbReference>
<dbReference type="EMBL" id="JBGMEK010000001">
    <property type="protein sequence ID" value="MFA0809536.1"/>
    <property type="molecule type" value="Genomic_DNA"/>
</dbReference>
<evidence type="ECO:0000256" key="1">
    <source>
        <dbReference type="ARBA" id="ARBA00004167"/>
    </source>
</evidence>
<feature type="transmembrane region" description="Helical" evidence="2">
    <location>
        <begin position="20"/>
        <end position="40"/>
    </location>
</feature>
<dbReference type="Proteomes" id="UP001569428">
    <property type="component" value="Unassembled WGS sequence"/>
</dbReference>
<gene>
    <name evidence="4" type="ORF">ACCI49_01270</name>
</gene>
<evidence type="ECO:0000313" key="5">
    <source>
        <dbReference type="Proteomes" id="UP001569428"/>
    </source>
</evidence>
<evidence type="ECO:0000313" key="4">
    <source>
        <dbReference type="EMBL" id="MFA0809536.1"/>
    </source>
</evidence>
<feature type="domain" description="Band 7" evidence="3">
    <location>
        <begin position="70"/>
        <end position="255"/>
    </location>
</feature>
<feature type="transmembrane region" description="Helical" evidence="2">
    <location>
        <begin position="47"/>
        <end position="66"/>
    </location>
</feature>
<comment type="caution">
    <text evidence="4">The sequence shown here is derived from an EMBL/GenBank/DDBJ whole genome shotgun (WGS) entry which is preliminary data.</text>
</comment>
<dbReference type="PANTHER" id="PTHR43446:SF1">
    <property type="entry name" value="BAND 7 DOMAIN-CONTAINING PROTEIN"/>
    <property type="match status" value="1"/>
</dbReference>